<comment type="catalytic activity">
    <reaction evidence="24">
        <text>decanoyl-CoA + H2O = decanoyl-4'-phosphopantetheine + adenosine 3',5'-bisphosphate + 2 H(+)</text>
        <dbReference type="Rhea" id="RHEA:50020"/>
        <dbReference type="ChEBI" id="CHEBI:15377"/>
        <dbReference type="ChEBI" id="CHEBI:15378"/>
        <dbReference type="ChEBI" id="CHEBI:58343"/>
        <dbReference type="ChEBI" id="CHEBI:61430"/>
        <dbReference type="ChEBI" id="CHEBI:132014"/>
    </reaction>
    <physiologicalReaction direction="left-to-right" evidence="24">
        <dbReference type="Rhea" id="RHEA:50021"/>
    </physiologicalReaction>
</comment>
<reference evidence="31" key="2">
    <citation type="submission" date="2025-08" db="UniProtKB">
        <authorList>
            <consortium name="Ensembl"/>
        </authorList>
    </citation>
    <scope>IDENTIFICATION</scope>
</reference>
<keyword evidence="32" id="KW-1185">Reference proteome</keyword>
<comment type="catalytic activity">
    <reaction evidence="19">
        <text>dodecanoyl-CoA + H2O = S-dodecanoyl-4'-phosphopantetheine + adenosine 3',5'-bisphosphate + 2 H(+)</text>
        <dbReference type="Rhea" id="RHEA:50024"/>
        <dbReference type="ChEBI" id="CHEBI:15377"/>
        <dbReference type="ChEBI" id="CHEBI:15378"/>
        <dbReference type="ChEBI" id="CHEBI:57375"/>
        <dbReference type="ChEBI" id="CHEBI:58343"/>
        <dbReference type="ChEBI" id="CHEBI:132015"/>
    </reaction>
    <physiologicalReaction direction="left-to-right" evidence="19">
        <dbReference type="Rhea" id="RHEA:50025"/>
    </physiologicalReaction>
</comment>
<dbReference type="GO" id="GO:0030145">
    <property type="term" value="F:manganese ion binding"/>
    <property type="evidence" value="ECO:0007669"/>
    <property type="project" value="InterPro"/>
</dbReference>
<comment type="cofactor">
    <cofactor evidence="2">
        <name>Mg(2+)</name>
        <dbReference type="ChEBI" id="CHEBI:18420"/>
    </cofactor>
</comment>
<proteinExistence type="inferred from homology"/>
<sequence length="232" mass="26484">MERQCKNLTKDTAKVRLRKHDVGTKFSQWLSTKYSVLLPLLVKEGKIYLLFTVRSKKLRTSPGEVCFPGGKSEPGDTDEVATALREAEEEVGLQPHQVEVICRLVPRINKNGAMITPVVGFIDSSFQAQPNPHEVSEVFLVPLEFFLSPHTYYSFYSTIFGHRCLVHCFGYMDPQNQSTYQIWGLTAQFALLTALIVLQKQPSFDVEYDLNDLMSSSERYFVKIHRTVKSKL</sequence>
<dbReference type="PROSITE" id="PS51462">
    <property type="entry name" value="NUDIX"/>
    <property type="match status" value="1"/>
</dbReference>
<dbReference type="GO" id="GO:0009132">
    <property type="term" value="P:nucleoside diphosphate metabolic process"/>
    <property type="evidence" value="ECO:0007669"/>
    <property type="project" value="InterPro"/>
</dbReference>
<evidence type="ECO:0000256" key="10">
    <source>
        <dbReference type="ARBA" id="ARBA00023140"/>
    </source>
</evidence>
<dbReference type="InterPro" id="IPR000059">
    <property type="entry name" value="NUDIX_hydrolase_NudL_CS"/>
</dbReference>
<comment type="similarity">
    <text evidence="4">Belongs to the Nudix hydrolase family. PCD1 subfamily.</text>
</comment>
<comment type="catalytic activity">
    <reaction evidence="21">
        <text>a 5'-end CoA-ribonucleoside in mRNA + H2O = a 5'-end phospho-adenosine-phospho-ribonucleoside in mRNA + (R)-4'-phosphopantetheine + 2 H(+)</text>
        <dbReference type="Rhea" id="RHEA:67592"/>
        <dbReference type="Rhea" id="RHEA-COMP:15719"/>
        <dbReference type="Rhea" id="RHEA-COMP:17276"/>
        <dbReference type="ChEBI" id="CHEBI:15377"/>
        <dbReference type="ChEBI" id="CHEBI:15378"/>
        <dbReference type="ChEBI" id="CHEBI:61723"/>
        <dbReference type="ChEBI" id="CHEBI:144051"/>
        <dbReference type="ChEBI" id="CHEBI:172371"/>
    </reaction>
    <physiologicalReaction direction="left-to-right" evidence="21">
        <dbReference type="Rhea" id="RHEA:67593"/>
    </physiologicalReaction>
</comment>
<dbReference type="STRING" id="29139.ENSVURP00010003752"/>
<dbReference type="Proteomes" id="UP000314987">
    <property type="component" value="Unassembled WGS sequence"/>
</dbReference>
<comment type="function">
    <text evidence="27">Fatty acyl-coenzyme A (CoA) diphosphatase that hydrolyzes fatty acyl-CoA to yield acyl-4'-phosphopantetheine and adenosine 3',5'-bisphosphate. Cleaves CoA, CoA esters and oxidized CoA with similar efficiencies. Preferentially hydrolyzes medium-chain acyl-CoAs and bile acid-CoAs. Has no activity toward NDP-sugars, CDP-alcohols, (deoxy)nucleoside 5'-triphosphates, nucleoside 5'-di or monophosphates, diadenosine polyphosphates, NAD, NADH, NADP, NADPH or thymidine-5'-monophospho-p-nitrophenyl ester. May be required to eliminate oxidized CoA from peroxisomes, or regulate CoA and acyl-CoA levels in this organelle in response to metabolic demand. Does not play a role in U8 snoRNA decapping activity. Binds U8 snoRNA. Exhibits decapping activity towards dpCoA-capped RNAs in vitro.</text>
</comment>
<evidence type="ECO:0000313" key="32">
    <source>
        <dbReference type="Proteomes" id="UP000314987"/>
    </source>
</evidence>
<evidence type="ECO:0000256" key="28">
    <source>
        <dbReference type="ARBA" id="ARBA00072984"/>
    </source>
</evidence>
<evidence type="ECO:0000256" key="12">
    <source>
        <dbReference type="ARBA" id="ARBA00044908"/>
    </source>
</evidence>
<keyword evidence="6" id="KW-0479">Metal-binding</keyword>
<evidence type="ECO:0000256" key="13">
    <source>
        <dbReference type="ARBA" id="ARBA00044967"/>
    </source>
</evidence>
<evidence type="ECO:0000256" key="5">
    <source>
        <dbReference type="ARBA" id="ARBA00011245"/>
    </source>
</evidence>
<accession>A0A4X2K3H9</accession>
<comment type="catalytic activity">
    <reaction evidence="26">
        <text>acetyl-CoA + H2O = S-acetyl-4'-phosphopantetheine + adenosine 3',5'-bisphosphate + 2 H(+)</text>
        <dbReference type="Rhea" id="RHEA:64992"/>
        <dbReference type="ChEBI" id="CHEBI:15377"/>
        <dbReference type="ChEBI" id="CHEBI:15378"/>
        <dbReference type="ChEBI" id="CHEBI:57288"/>
        <dbReference type="ChEBI" id="CHEBI:58343"/>
        <dbReference type="ChEBI" id="CHEBI:156266"/>
    </reaction>
    <physiologicalReaction direction="left-to-right" evidence="26">
        <dbReference type="Rhea" id="RHEA:64993"/>
    </physiologicalReaction>
</comment>
<evidence type="ECO:0000256" key="17">
    <source>
        <dbReference type="ARBA" id="ARBA00047466"/>
    </source>
</evidence>
<evidence type="ECO:0000256" key="8">
    <source>
        <dbReference type="ARBA" id="ARBA00022842"/>
    </source>
</evidence>
<evidence type="ECO:0000256" key="25">
    <source>
        <dbReference type="ARBA" id="ARBA00051749"/>
    </source>
</evidence>
<dbReference type="InterPro" id="IPR015797">
    <property type="entry name" value="NUDIX_hydrolase-like_dom_sf"/>
</dbReference>
<evidence type="ECO:0000256" key="20">
    <source>
        <dbReference type="ARBA" id="ARBA00048624"/>
    </source>
</evidence>
<evidence type="ECO:0000256" key="27">
    <source>
        <dbReference type="ARBA" id="ARBA00059426"/>
    </source>
</evidence>
<dbReference type="PANTHER" id="PTHR12992">
    <property type="entry name" value="NUDIX HYDROLASE"/>
    <property type="match status" value="1"/>
</dbReference>
<evidence type="ECO:0000256" key="15">
    <source>
        <dbReference type="ARBA" id="ARBA00047369"/>
    </source>
</evidence>
<evidence type="ECO:0000256" key="14">
    <source>
        <dbReference type="ARBA" id="ARBA00047289"/>
    </source>
</evidence>
<evidence type="ECO:0000256" key="22">
    <source>
        <dbReference type="ARBA" id="ARBA00048961"/>
    </source>
</evidence>
<evidence type="ECO:0000256" key="29">
    <source>
        <dbReference type="ARBA" id="ARBA00079598"/>
    </source>
</evidence>
<dbReference type="OrthoDB" id="206213at2759"/>
<dbReference type="PROSITE" id="PS01293">
    <property type="entry name" value="NUDIX_COA"/>
    <property type="match status" value="1"/>
</dbReference>
<evidence type="ECO:0000256" key="7">
    <source>
        <dbReference type="ARBA" id="ARBA00022801"/>
    </source>
</evidence>
<evidence type="ECO:0000259" key="30">
    <source>
        <dbReference type="PROSITE" id="PS51462"/>
    </source>
</evidence>
<dbReference type="GO" id="GO:0015938">
    <property type="term" value="P:coenzyme A catabolic process"/>
    <property type="evidence" value="ECO:0007669"/>
    <property type="project" value="TreeGrafter"/>
</dbReference>
<gene>
    <name evidence="31" type="primary">NUDT7</name>
</gene>
<evidence type="ECO:0000256" key="1">
    <source>
        <dbReference type="ARBA" id="ARBA00001936"/>
    </source>
</evidence>
<dbReference type="PANTHER" id="PTHR12992:SF24">
    <property type="entry name" value="PEROXISOMAL COENZYME A DIPHOSPHATASE NUDT7"/>
    <property type="match status" value="1"/>
</dbReference>
<dbReference type="CTD" id="283927"/>
<comment type="catalytic activity">
    <reaction evidence="22">
        <text>choloyl-CoA + H2O = S-choloyl-4'-phosphopantetheine + adenosine 3',5'-bisphosphate + 2 H(+)</text>
        <dbReference type="Rhea" id="RHEA:50036"/>
        <dbReference type="ChEBI" id="CHEBI:15377"/>
        <dbReference type="ChEBI" id="CHEBI:15378"/>
        <dbReference type="ChEBI" id="CHEBI:57373"/>
        <dbReference type="ChEBI" id="CHEBI:58343"/>
        <dbReference type="ChEBI" id="CHEBI:132020"/>
    </reaction>
    <physiologicalReaction direction="left-to-right" evidence="22">
        <dbReference type="Rhea" id="RHEA:50037"/>
    </physiologicalReaction>
</comment>
<dbReference type="SUPFAM" id="SSF55811">
    <property type="entry name" value="Nudix"/>
    <property type="match status" value="1"/>
</dbReference>
<keyword evidence="10" id="KW-0576">Peroxisome</keyword>
<comment type="catalytic activity">
    <reaction evidence="15">
        <text>malonyl-CoA + H2O = malonyl-4'-phosphopantetheine + adenosine 3',5'-bisphosphate + 2 H(+)</text>
        <dbReference type="Rhea" id="RHEA:67468"/>
        <dbReference type="ChEBI" id="CHEBI:15377"/>
        <dbReference type="ChEBI" id="CHEBI:15378"/>
        <dbReference type="ChEBI" id="CHEBI:57384"/>
        <dbReference type="ChEBI" id="CHEBI:58343"/>
        <dbReference type="ChEBI" id="CHEBI:172363"/>
    </reaction>
    <physiologicalReaction direction="left-to-right" evidence="15">
        <dbReference type="Rhea" id="RHEA:67469"/>
    </physiologicalReaction>
</comment>
<keyword evidence="8" id="KW-0460">Magnesium</keyword>
<comment type="catalytic activity">
    <reaction evidence="18">
        <text>propanoyl-CoA + H2O = propanoyl-4'-phosphopantetheine + adenosine 3',5'-bisphosphate + 2 H(+)</text>
        <dbReference type="Rhea" id="RHEA:67464"/>
        <dbReference type="ChEBI" id="CHEBI:15377"/>
        <dbReference type="ChEBI" id="CHEBI:15378"/>
        <dbReference type="ChEBI" id="CHEBI:57392"/>
        <dbReference type="ChEBI" id="CHEBI:58343"/>
        <dbReference type="ChEBI" id="CHEBI:172362"/>
    </reaction>
    <physiologicalReaction direction="left-to-right" evidence="18">
        <dbReference type="Rhea" id="RHEA:67465"/>
    </physiologicalReaction>
</comment>
<evidence type="ECO:0000256" key="18">
    <source>
        <dbReference type="ARBA" id="ARBA00047666"/>
    </source>
</evidence>
<evidence type="ECO:0000313" key="31">
    <source>
        <dbReference type="Ensembl" id="ENSVURP00010003752.1"/>
    </source>
</evidence>
<feature type="domain" description="Nudix hydrolase" evidence="30">
    <location>
        <begin position="31"/>
        <end position="163"/>
    </location>
</feature>
<keyword evidence="9" id="KW-0694">RNA-binding</keyword>
<evidence type="ECO:0000256" key="24">
    <source>
        <dbReference type="ARBA" id="ARBA00050371"/>
    </source>
</evidence>
<dbReference type="GO" id="GO:0005782">
    <property type="term" value="C:peroxisomal matrix"/>
    <property type="evidence" value="ECO:0007669"/>
    <property type="project" value="UniProtKB-ARBA"/>
</dbReference>
<keyword evidence="7" id="KW-0378">Hydrolase</keyword>
<dbReference type="Ensembl" id="ENSVURT00010004250.1">
    <property type="protein sequence ID" value="ENSVURP00010003752.1"/>
    <property type="gene ID" value="ENSVURG00010003018.1"/>
</dbReference>
<comment type="subcellular location">
    <subcellularLocation>
        <location evidence="3">Peroxisome</location>
    </subcellularLocation>
</comment>
<dbReference type="CDD" id="cd03426">
    <property type="entry name" value="NUDIX_CoAse_Nudt7"/>
    <property type="match status" value="1"/>
</dbReference>
<comment type="catalytic activity">
    <reaction evidence="20">
        <text>succinyl-CoA + H2O = succinyl-4'-phosphopantetheine + adenosine 3',5'-bisphosphate + 2 H(+)</text>
        <dbReference type="Rhea" id="RHEA:67472"/>
        <dbReference type="ChEBI" id="CHEBI:15377"/>
        <dbReference type="ChEBI" id="CHEBI:15378"/>
        <dbReference type="ChEBI" id="CHEBI:57292"/>
        <dbReference type="ChEBI" id="CHEBI:58343"/>
        <dbReference type="ChEBI" id="CHEBI:172364"/>
    </reaction>
    <physiologicalReaction direction="left-to-right" evidence="20">
        <dbReference type="Rhea" id="RHEA:67473"/>
    </physiologicalReaction>
</comment>
<evidence type="ECO:0000256" key="4">
    <source>
        <dbReference type="ARBA" id="ARBA00006506"/>
    </source>
</evidence>
<dbReference type="GO" id="GO:0000287">
    <property type="term" value="F:magnesium ion binding"/>
    <property type="evidence" value="ECO:0007669"/>
    <property type="project" value="InterPro"/>
</dbReference>
<evidence type="ECO:0000256" key="3">
    <source>
        <dbReference type="ARBA" id="ARBA00004275"/>
    </source>
</evidence>
<comment type="catalytic activity">
    <reaction evidence="25">
        <text>3alpha,7alpha,12alpha-trihydroxy-5beta-cholestan-26-oyl-CoA + H2O = 3alpha,7alpha,12alpha-trihydroxy-5beta-cholestan-26-oyl-4'-phosphopantetheine + adenosine 3',5'-bisphosphate + 2 H(+)</text>
        <dbReference type="Rhea" id="RHEA:50040"/>
        <dbReference type="ChEBI" id="CHEBI:15377"/>
        <dbReference type="ChEBI" id="CHEBI:15378"/>
        <dbReference type="ChEBI" id="CHEBI:58343"/>
        <dbReference type="ChEBI" id="CHEBI:63001"/>
        <dbReference type="ChEBI" id="CHEBI:132021"/>
    </reaction>
    <physiologicalReaction direction="left-to-right" evidence="25">
        <dbReference type="Rhea" id="RHEA:50041"/>
    </physiologicalReaction>
</comment>
<reference evidence="31" key="3">
    <citation type="submission" date="2025-09" db="UniProtKB">
        <authorList>
            <consortium name="Ensembl"/>
        </authorList>
    </citation>
    <scope>IDENTIFICATION</scope>
</reference>
<evidence type="ECO:0000256" key="16">
    <source>
        <dbReference type="ARBA" id="ARBA00047403"/>
    </source>
</evidence>
<evidence type="ECO:0000256" key="26">
    <source>
        <dbReference type="ARBA" id="ARBA00051856"/>
    </source>
</evidence>
<comment type="cofactor">
    <cofactor evidence="1">
        <name>Mn(2+)</name>
        <dbReference type="ChEBI" id="CHEBI:29035"/>
    </cofactor>
</comment>
<organism evidence="31 32">
    <name type="scientific">Vombatus ursinus</name>
    <name type="common">Common wombat</name>
    <dbReference type="NCBI Taxonomy" id="29139"/>
    <lineage>
        <taxon>Eukaryota</taxon>
        <taxon>Metazoa</taxon>
        <taxon>Chordata</taxon>
        <taxon>Craniata</taxon>
        <taxon>Vertebrata</taxon>
        <taxon>Euteleostomi</taxon>
        <taxon>Mammalia</taxon>
        <taxon>Metatheria</taxon>
        <taxon>Diprotodontia</taxon>
        <taxon>Vombatidae</taxon>
        <taxon>Vombatus</taxon>
    </lineage>
</organism>
<name>A0A4X2K3H9_VOMUR</name>
<comment type="catalytic activity">
    <reaction evidence="17">
        <text>hexanoyl-CoA + H2O = hexanoyl-4'-phosphopantetheine + adenosine 3',5'-bisphosphate + 2 H(+)</text>
        <dbReference type="Rhea" id="RHEA:49980"/>
        <dbReference type="ChEBI" id="CHEBI:15377"/>
        <dbReference type="ChEBI" id="CHEBI:15378"/>
        <dbReference type="ChEBI" id="CHEBI:58343"/>
        <dbReference type="ChEBI" id="CHEBI:62620"/>
        <dbReference type="ChEBI" id="CHEBI:132012"/>
    </reaction>
    <physiologicalReaction direction="left-to-right" evidence="17">
        <dbReference type="Rhea" id="RHEA:49981"/>
    </physiologicalReaction>
</comment>
<dbReference type="InterPro" id="IPR045121">
    <property type="entry name" value="CoAse"/>
</dbReference>
<evidence type="ECO:0000256" key="6">
    <source>
        <dbReference type="ARBA" id="ARBA00022723"/>
    </source>
</evidence>
<comment type="catalytic activity">
    <reaction evidence="14">
        <text>octanoyl-CoA + H2O = S-octanoyl-4'-phosphopantetheine + adenosine 3',5'-bisphosphate + 2 H(+)</text>
        <dbReference type="Rhea" id="RHEA:50016"/>
        <dbReference type="ChEBI" id="CHEBI:15377"/>
        <dbReference type="ChEBI" id="CHEBI:15378"/>
        <dbReference type="ChEBI" id="CHEBI:57386"/>
        <dbReference type="ChEBI" id="CHEBI:58343"/>
        <dbReference type="ChEBI" id="CHEBI:132013"/>
    </reaction>
    <physiologicalReaction direction="left-to-right" evidence="14">
        <dbReference type="Rhea" id="RHEA:50017"/>
    </physiologicalReaction>
</comment>
<dbReference type="Gene3D" id="3.90.79.10">
    <property type="entry name" value="Nucleoside Triphosphate Pyrophosphohydrolase"/>
    <property type="match status" value="1"/>
</dbReference>
<dbReference type="GO" id="GO:0010945">
    <property type="term" value="F:coenzyme A diphosphatase activity"/>
    <property type="evidence" value="ECO:0007669"/>
    <property type="project" value="UniProtKB-EC"/>
</dbReference>
<evidence type="ECO:0000256" key="21">
    <source>
        <dbReference type="ARBA" id="ARBA00048667"/>
    </source>
</evidence>
<evidence type="ECO:0000256" key="11">
    <source>
        <dbReference type="ARBA" id="ARBA00023211"/>
    </source>
</evidence>
<keyword evidence="11" id="KW-0464">Manganese</keyword>
<protein>
    <recommendedName>
        <fullName evidence="28">Peroxisomal coenzyme A diphosphatase NUDT7</fullName>
        <ecNumber evidence="13">3.6.1.77</ecNumber>
    </recommendedName>
    <alternativeName>
        <fullName evidence="29">Nucleoside diphosphate-linked moiety X motif 7</fullName>
    </alternativeName>
</protein>
<evidence type="ECO:0000256" key="9">
    <source>
        <dbReference type="ARBA" id="ARBA00022884"/>
    </source>
</evidence>
<dbReference type="OMA" id="HSFHFVD"/>
<dbReference type="AlphaFoldDB" id="A0A4X2K3H9"/>
<reference evidence="32" key="1">
    <citation type="submission" date="2018-12" db="EMBL/GenBank/DDBJ databases">
        <authorList>
            <person name="Yazar S."/>
        </authorList>
    </citation>
    <scope>NUCLEOTIDE SEQUENCE [LARGE SCALE GENOMIC DNA]</scope>
</reference>
<evidence type="ECO:0000256" key="19">
    <source>
        <dbReference type="ARBA" id="ARBA00047757"/>
    </source>
</evidence>
<comment type="catalytic activity">
    <reaction evidence="23">
        <text>butanoyl-CoA + H2O = S-butanoyl-4'-phosphopantetheine + adenosine 3',5'-bisphosphate + 2 H(+)</text>
        <dbReference type="Rhea" id="RHEA:49976"/>
        <dbReference type="ChEBI" id="CHEBI:15377"/>
        <dbReference type="ChEBI" id="CHEBI:15378"/>
        <dbReference type="ChEBI" id="CHEBI:57371"/>
        <dbReference type="ChEBI" id="CHEBI:58343"/>
        <dbReference type="ChEBI" id="CHEBI:132011"/>
    </reaction>
    <physiologicalReaction direction="left-to-right" evidence="23">
        <dbReference type="Rhea" id="RHEA:49977"/>
    </physiologicalReaction>
</comment>
<dbReference type="FunFam" id="3.90.79.10:FF:000049">
    <property type="entry name" value="Peroxisomal coenzyme A diphosphatase NUDT7"/>
    <property type="match status" value="1"/>
</dbReference>
<comment type="subunit">
    <text evidence="5">Monomer.</text>
</comment>
<evidence type="ECO:0000256" key="2">
    <source>
        <dbReference type="ARBA" id="ARBA00001946"/>
    </source>
</evidence>
<comment type="catalytic activity">
    <reaction evidence="16">
        <text>tetradecanoyl-CoA + H2O = tetradecanoyl-4'-phosphopantetheine + adenosine 3',5'-bisphosphate + 2 H(+)</text>
        <dbReference type="Rhea" id="RHEA:50028"/>
        <dbReference type="ChEBI" id="CHEBI:15377"/>
        <dbReference type="ChEBI" id="CHEBI:15378"/>
        <dbReference type="ChEBI" id="CHEBI:57385"/>
        <dbReference type="ChEBI" id="CHEBI:58343"/>
        <dbReference type="ChEBI" id="CHEBI:132017"/>
    </reaction>
    <physiologicalReaction direction="left-to-right" evidence="16">
        <dbReference type="Rhea" id="RHEA:50029"/>
    </physiologicalReaction>
</comment>
<dbReference type="Pfam" id="PF00293">
    <property type="entry name" value="NUDIX"/>
    <property type="match status" value="1"/>
</dbReference>
<dbReference type="GO" id="GO:0003723">
    <property type="term" value="F:RNA binding"/>
    <property type="evidence" value="ECO:0007669"/>
    <property type="project" value="UniProtKB-KW"/>
</dbReference>
<dbReference type="RefSeq" id="XP_027721232.1">
    <property type="nucleotide sequence ID" value="XM_027865431.1"/>
</dbReference>
<dbReference type="GeneID" id="114045426"/>
<dbReference type="InterPro" id="IPR000086">
    <property type="entry name" value="NUDIX_hydrolase_dom"/>
</dbReference>
<comment type="catalytic activity">
    <reaction evidence="12">
        <text>CoA + H2O = (R)-4'-phosphopantetheine + adenosine 3',5'-bisphosphate + 2 H(+)</text>
        <dbReference type="Rhea" id="RHEA:64988"/>
        <dbReference type="ChEBI" id="CHEBI:15377"/>
        <dbReference type="ChEBI" id="CHEBI:15378"/>
        <dbReference type="ChEBI" id="CHEBI:57287"/>
        <dbReference type="ChEBI" id="CHEBI:58343"/>
        <dbReference type="ChEBI" id="CHEBI:61723"/>
        <dbReference type="EC" id="3.6.1.77"/>
    </reaction>
    <physiologicalReaction direction="left-to-right" evidence="12">
        <dbReference type="Rhea" id="RHEA:64989"/>
    </physiologicalReaction>
</comment>
<evidence type="ECO:0000256" key="23">
    <source>
        <dbReference type="ARBA" id="ARBA00049284"/>
    </source>
</evidence>
<dbReference type="GeneTree" id="ENSGT00940000159631"/>
<dbReference type="EC" id="3.6.1.77" evidence="13"/>